<dbReference type="InterPro" id="IPR000073">
    <property type="entry name" value="AB_hydrolase_1"/>
</dbReference>
<dbReference type="Gene3D" id="3.40.50.1820">
    <property type="entry name" value="alpha/beta hydrolase"/>
    <property type="match status" value="1"/>
</dbReference>
<reference evidence="3 4" key="2">
    <citation type="journal article" date="2016" name="Genome Announc.">
        <title>Draft Genome Sequence of Erythromycin- and Oxytetracycline-Sensitive Nocardia seriolae Strain U-1 (NBRC 110359).</title>
        <authorList>
            <person name="Imajoh M."/>
            <person name="Sukeda M."/>
            <person name="Shimizu M."/>
            <person name="Yamane J."/>
            <person name="Ohnishi K."/>
            <person name="Oshima S."/>
        </authorList>
    </citation>
    <scope>NUCLEOTIDE SEQUENCE [LARGE SCALE GENOMIC DNA]</scope>
    <source>
        <strain evidence="3 4">U-1</strain>
    </source>
</reference>
<reference evidence="2 5" key="3">
    <citation type="submission" date="2016-10" db="EMBL/GenBank/DDBJ databases">
        <title>Genome sequence of Nocardia seriolae strain EM150506, isolated from Anguila japonica.</title>
        <authorList>
            <person name="Han H.-J."/>
        </authorList>
    </citation>
    <scope>NUCLEOTIDE SEQUENCE [LARGE SCALE GENOMIC DNA]</scope>
    <source>
        <strain evidence="2 5">EM150506</strain>
    </source>
</reference>
<evidence type="ECO:0000313" key="5">
    <source>
        <dbReference type="Proteomes" id="UP000180166"/>
    </source>
</evidence>
<dbReference type="RefSeq" id="WP_071344653.1">
    <property type="nucleotide sequence ID" value="NZ_AP017900.1"/>
</dbReference>
<organism evidence="2 5">
    <name type="scientific">Nocardia seriolae</name>
    <dbReference type="NCBI Taxonomy" id="37332"/>
    <lineage>
        <taxon>Bacteria</taxon>
        <taxon>Bacillati</taxon>
        <taxon>Actinomycetota</taxon>
        <taxon>Actinomycetes</taxon>
        <taxon>Mycobacteriales</taxon>
        <taxon>Nocardiaceae</taxon>
        <taxon>Nocardia</taxon>
    </lineage>
</organism>
<reference evidence="4" key="1">
    <citation type="submission" date="2015-07" db="EMBL/GenBank/DDBJ databases">
        <title>Nocardia seriolae U-1 whole genome shotgun sequence.</title>
        <authorList>
            <person name="Imajoh M."/>
            <person name="Fukumoto Y."/>
            <person name="Sukeda M."/>
            <person name="Yamane J."/>
            <person name="Yamasaki K."/>
            <person name="Shimizu M."/>
            <person name="Ohnishi K."/>
            <person name="Oshima S."/>
        </authorList>
    </citation>
    <scope>NUCLEOTIDE SEQUENCE [LARGE SCALE GENOMIC DNA]</scope>
    <source>
        <strain evidence="4">U-1</strain>
    </source>
</reference>
<evidence type="ECO:0000313" key="2">
    <source>
        <dbReference type="EMBL" id="APB01600.1"/>
    </source>
</evidence>
<feature type="domain" description="AB hydrolase-1" evidence="1">
    <location>
        <begin position="31"/>
        <end position="250"/>
    </location>
</feature>
<keyword evidence="4" id="KW-1185">Reference proteome</keyword>
<dbReference type="PANTHER" id="PTHR43194">
    <property type="entry name" value="HYDROLASE ALPHA/BETA FOLD FAMILY"/>
    <property type="match status" value="1"/>
</dbReference>
<dbReference type="InterPro" id="IPR029058">
    <property type="entry name" value="AB_hydrolase_fold"/>
</dbReference>
<dbReference type="EC" id="3.1.1.1" evidence="2"/>
<dbReference type="Proteomes" id="UP000180166">
    <property type="component" value="Chromosome"/>
</dbReference>
<dbReference type="GO" id="GO:0106435">
    <property type="term" value="F:carboxylesterase activity"/>
    <property type="evidence" value="ECO:0007669"/>
    <property type="project" value="UniProtKB-EC"/>
</dbReference>
<dbReference type="AlphaFoldDB" id="A0A0B8NFE7"/>
<dbReference type="EMBL" id="CP017839">
    <property type="protein sequence ID" value="APB01600.1"/>
    <property type="molecule type" value="Genomic_DNA"/>
</dbReference>
<name>A0A0B8NFE7_9NOCA</name>
<evidence type="ECO:0000313" key="4">
    <source>
        <dbReference type="Proteomes" id="UP000037179"/>
    </source>
</evidence>
<accession>A0A0B8NFE7</accession>
<dbReference type="Pfam" id="PF12697">
    <property type="entry name" value="Abhydrolase_6"/>
    <property type="match status" value="1"/>
</dbReference>
<dbReference type="Proteomes" id="UP000037179">
    <property type="component" value="Unassembled WGS sequence"/>
</dbReference>
<gene>
    <name evidence="2" type="primary">yvaK</name>
    <name evidence="2" type="ORF">NS506_07580</name>
    <name evidence="3" type="ORF">NSK11_contig00198-0008</name>
</gene>
<dbReference type="PANTHER" id="PTHR43194:SF2">
    <property type="entry name" value="PEROXISOMAL MEMBRANE PROTEIN LPX1"/>
    <property type="match status" value="1"/>
</dbReference>
<proteinExistence type="predicted"/>
<dbReference type="GeneID" id="93372483"/>
<evidence type="ECO:0000259" key="1">
    <source>
        <dbReference type="Pfam" id="PF12697"/>
    </source>
</evidence>
<dbReference type="OrthoDB" id="3810256at2"/>
<sequence>MTTATVAETSLAGFPALRGTPTTQIPTNPPILFLHGAFADHYGFQKWVQWFADRGYETYAPARRGRLGIGPDHAAGLDFDDYIDDTNAVIAEIGRPPVIVGHSLGALLAQRLAEQGKAAAIALLAPAPPAMLTAQPIALPKFAPQMPKILSGRPFIVANDACSVLALNRVPEELRPPIHARLTHESGKVYRALMFGSIRVDAAKVTVPVFVGSGTEDRIISAKLARKTAEHYGCPAHIYPDHAHWIIDEPGTEQVMQDVADWLRTADLAVSSESRGSMPRA</sequence>
<evidence type="ECO:0000313" key="3">
    <source>
        <dbReference type="EMBL" id="GAP32991.1"/>
    </source>
</evidence>
<keyword evidence="2" id="KW-0378">Hydrolase</keyword>
<dbReference type="SUPFAM" id="SSF53474">
    <property type="entry name" value="alpha/beta-Hydrolases"/>
    <property type="match status" value="1"/>
</dbReference>
<protein>
    <submittedName>
        <fullName evidence="3">Alpha/beta hydrolase</fullName>
    </submittedName>
    <submittedName>
        <fullName evidence="2">Carboxylesterase</fullName>
        <ecNumber evidence="2">3.1.1.1</ecNumber>
    </submittedName>
</protein>
<dbReference type="InterPro" id="IPR050228">
    <property type="entry name" value="Carboxylesterase_BioH"/>
</dbReference>
<dbReference type="KEGG" id="nsr:NS506_07580"/>
<dbReference type="EMBL" id="BBYQ01000198">
    <property type="protein sequence ID" value="GAP32991.1"/>
    <property type="molecule type" value="Genomic_DNA"/>
</dbReference>